<sequence length="407" mass="44673">MTNALVGDVYAEIIKEVIKQSTEEFESSGVGQATLQEMQAEWQSKLSGRGVAQMPWEPKPLLQSPAPAAPHPSNPTNLPPSSYANYDTPPSTAANGGPVKSEAGPSHQSNGLPNGTYPQYAQPPQGGIARAQQLVQQQYGSAANASLNAMQRGGGGGLALPGQQQQHHQQQRPQGLQLPGQQNQQYSMQQQQQAAMQRQQQQQMHQQQQRPPIKMENNSPQLAQGAYQQPNYSQTDGADDALSEWQELLAQRRAVSVERRQQADRMIRDQVMQHSADLQSGLMMPLDELPSTKRQKHGKVAPSLSKPTPSSSRIPQFDGVADDEDEEKPDIKDEDDENAINSDLDDSDDDGGNGLGDEDEEGGDTILCTYDKVQRVKNKWKCTLKDGIMSVGGKEWVFHKGTGEFEW</sequence>
<reference evidence="6 7" key="1">
    <citation type="submission" date="2023-08" db="EMBL/GenBank/DDBJ databases">
        <title>Black Yeasts Isolated from many extreme environments.</title>
        <authorList>
            <person name="Coleine C."/>
            <person name="Stajich J.E."/>
            <person name="Selbmann L."/>
        </authorList>
    </citation>
    <scope>NUCLEOTIDE SEQUENCE [LARGE SCALE GENOMIC DNA]</scope>
    <source>
        <strain evidence="6 7">CCFEE 5935</strain>
    </source>
</reference>
<dbReference type="Proteomes" id="UP001337655">
    <property type="component" value="Unassembled WGS sequence"/>
</dbReference>
<dbReference type="PANTHER" id="PTHR12694">
    <property type="entry name" value="TRANSCRIPTION INITIATION FACTOR IIA SUBUNIT 1"/>
    <property type="match status" value="1"/>
</dbReference>
<dbReference type="GeneID" id="89925811"/>
<organism evidence="6 7">
    <name type="scientific">Saxophila tyrrhenica</name>
    <dbReference type="NCBI Taxonomy" id="1690608"/>
    <lineage>
        <taxon>Eukaryota</taxon>
        <taxon>Fungi</taxon>
        <taxon>Dikarya</taxon>
        <taxon>Ascomycota</taxon>
        <taxon>Pezizomycotina</taxon>
        <taxon>Dothideomycetes</taxon>
        <taxon>Dothideomycetidae</taxon>
        <taxon>Mycosphaerellales</taxon>
        <taxon>Extremaceae</taxon>
        <taxon>Saxophila</taxon>
    </lineage>
</organism>
<dbReference type="EMBL" id="JAVRRT010000006">
    <property type="protein sequence ID" value="KAK5171321.1"/>
    <property type="molecule type" value="Genomic_DNA"/>
</dbReference>
<evidence type="ECO:0000313" key="7">
    <source>
        <dbReference type="Proteomes" id="UP001337655"/>
    </source>
</evidence>
<keyword evidence="7" id="KW-1185">Reference proteome</keyword>
<evidence type="ECO:0000256" key="5">
    <source>
        <dbReference type="SAM" id="MobiDB-lite"/>
    </source>
</evidence>
<feature type="compositionally biased region" description="Polar residues" evidence="5">
    <location>
        <begin position="79"/>
        <end position="94"/>
    </location>
</feature>
<dbReference type="Gene3D" id="1.10.287.100">
    <property type="match status" value="1"/>
</dbReference>
<evidence type="ECO:0000256" key="2">
    <source>
        <dbReference type="ARBA" id="ARBA00010059"/>
    </source>
</evidence>
<keyword evidence="3" id="KW-0804">Transcription</keyword>
<feature type="compositionally biased region" description="Polar residues" evidence="5">
    <location>
        <begin position="305"/>
        <end position="314"/>
    </location>
</feature>
<name>A0AAV9PDN7_9PEZI</name>
<dbReference type="SUPFAM" id="SSF47396">
    <property type="entry name" value="Transcription factor IIA (TFIIA), alpha-helical domain"/>
    <property type="match status" value="1"/>
</dbReference>
<evidence type="ECO:0000256" key="4">
    <source>
        <dbReference type="ARBA" id="ARBA00023242"/>
    </source>
</evidence>
<evidence type="ECO:0000313" key="6">
    <source>
        <dbReference type="EMBL" id="KAK5171321.1"/>
    </source>
</evidence>
<gene>
    <name evidence="6" type="primary">TOA1</name>
    <name evidence="6" type="ORF">LTR77_004465</name>
</gene>
<proteinExistence type="inferred from homology"/>
<dbReference type="GO" id="GO:0006367">
    <property type="term" value="P:transcription initiation at RNA polymerase II promoter"/>
    <property type="evidence" value="ECO:0007669"/>
    <property type="project" value="InterPro"/>
</dbReference>
<dbReference type="Pfam" id="PF03153">
    <property type="entry name" value="TFIIA"/>
    <property type="match status" value="1"/>
</dbReference>
<comment type="subcellular location">
    <subcellularLocation>
        <location evidence="1">Nucleus</location>
    </subcellularLocation>
</comment>
<feature type="compositionally biased region" description="Low complexity" evidence="5">
    <location>
        <begin position="160"/>
        <end position="209"/>
    </location>
</feature>
<dbReference type="Gene3D" id="2.30.18.10">
    <property type="entry name" value="Transcription factor IIA (TFIIA), beta-barrel domain"/>
    <property type="match status" value="1"/>
</dbReference>
<dbReference type="FunFam" id="2.30.18.10:FF:000006">
    <property type="entry name" value="Transcription factor TFIIA complex subunit Toa1"/>
    <property type="match status" value="1"/>
</dbReference>
<dbReference type="SUPFAM" id="SSF50784">
    <property type="entry name" value="Transcription factor IIA (TFIIA), beta-barrel domain"/>
    <property type="match status" value="1"/>
</dbReference>
<accession>A0AAV9PDN7</accession>
<keyword evidence="4" id="KW-0539">Nucleus</keyword>
<feature type="region of interest" description="Disordered" evidence="5">
    <location>
        <begin position="41"/>
        <end position="218"/>
    </location>
</feature>
<feature type="compositionally biased region" description="Polar residues" evidence="5">
    <location>
        <begin position="133"/>
        <end position="149"/>
    </location>
</feature>
<feature type="region of interest" description="Disordered" evidence="5">
    <location>
        <begin position="292"/>
        <end position="364"/>
    </location>
</feature>
<dbReference type="PANTHER" id="PTHR12694:SF8">
    <property type="entry name" value="TRANSCRIPTION INITIATION FACTOR IIA SUBUNIT 1"/>
    <property type="match status" value="1"/>
</dbReference>
<dbReference type="SMART" id="SM01371">
    <property type="entry name" value="TFIIA"/>
    <property type="match status" value="1"/>
</dbReference>
<dbReference type="RefSeq" id="XP_064660349.1">
    <property type="nucleotide sequence ID" value="XM_064801719.1"/>
</dbReference>
<dbReference type="GO" id="GO:0005672">
    <property type="term" value="C:transcription factor TFIIA complex"/>
    <property type="evidence" value="ECO:0007669"/>
    <property type="project" value="InterPro"/>
</dbReference>
<feature type="compositionally biased region" description="Polar residues" evidence="5">
    <location>
        <begin position="106"/>
        <end position="119"/>
    </location>
</feature>
<evidence type="ECO:0000256" key="1">
    <source>
        <dbReference type="ARBA" id="ARBA00004123"/>
    </source>
</evidence>
<dbReference type="InterPro" id="IPR009088">
    <property type="entry name" value="TFIIA_b-brl"/>
</dbReference>
<dbReference type="CDD" id="cd07976">
    <property type="entry name" value="TFIIA_alpha_beta_like"/>
    <property type="match status" value="1"/>
</dbReference>
<protein>
    <submittedName>
        <fullName evidence="6">Transcription factor IIA subunit alpha</fullName>
    </submittedName>
</protein>
<dbReference type="InterPro" id="IPR004855">
    <property type="entry name" value="TFIIA_asu/bsu"/>
</dbReference>
<feature type="compositionally biased region" description="Acidic residues" evidence="5">
    <location>
        <begin position="320"/>
        <end position="363"/>
    </location>
</feature>
<dbReference type="AlphaFoldDB" id="A0AAV9PDN7"/>
<comment type="similarity">
    <text evidence="2">Belongs to the TFIIA subunit 1 family.</text>
</comment>
<comment type="caution">
    <text evidence="6">The sequence shown here is derived from an EMBL/GenBank/DDBJ whole genome shotgun (WGS) entry which is preliminary data.</text>
</comment>
<evidence type="ECO:0000256" key="3">
    <source>
        <dbReference type="ARBA" id="ARBA00023163"/>
    </source>
</evidence>